<evidence type="ECO:0000313" key="2">
    <source>
        <dbReference type="EMBL" id="CAG8951169.1"/>
    </source>
</evidence>
<name>A0A9N9PG27_9HELO</name>
<protein>
    <submittedName>
        <fullName evidence="2">Uncharacterized protein</fullName>
    </submittedName>
</protein>
<dbReference type="PANTHER" id="PTHR13132">
    <property type="entry name" value="ALPHA- 1,6 -FUCOSYLTRANSFERASE"/>
    <property type="match status" value="1"/>
</dbReference>
<feature type="region of interest" description="Disordered" evidence="1">
    <location>
        <begin position="28"/>
        <end position="53"/>
    </location>
</feature>
<dbReference type="Proteomes" id="UP000696280">
    <property type="component" value="Unassembled WGS sequence"/>
</dbReference>
<dbReference type="PANTHER" id="PTHR13132:SF29">
    <property type="entry name" value="ALPHA-(1,6)-FUCOSYLTRANSFERASE"/>
    <property type="match status" value="1"/>
</dbReference>
<organism evidence="2 3">
    <name type="scientific">Hymenoscyphus fraxineus</name>
    <dbReference type="NCBI Taxonomy" id="746836"/>
    <lineage>
        <taxon>Eukaryota</taxon>
        <taxon>Fungi</taxon>
        <taxon>Dikarya</taxon>
        <taxon>Ascomycota</taxon>
        <taxon>Pezizomycotina</taxon>
        <taxon>Leotiomycetes</taxon>
        <taxon>Helotiales</taxon>
        <taxon>Helotiaceae</taxon>
        <taxon>Hymenoscyphus</taxon>
    </lineage>
</organism>
<dbReference type="GO" id="GO:0046921">
    <property type="term" value="F:alpha-(1-&gt;6)-fucosyltransferase activity"/>
    <property type="evidence" value="ECO:0007669"/>
    <property type="project" value="TreeGrafter"/>
</dbReference>
<sequence>MAPTHLDIDLAKTYTHADMLLSARKSPRLNLRRTASSNNNMEKPPLSSTSSRFNFNHLIASPPPSPSLPALVPRHGKPLPARTPRTYLRAALWLSGVLVILYFASGVVHKDRHLKAVGWAANSGEQYEMVEETELPDFPTPVVVTDKRGRAKWTVSIPPDSEFPLEPKVYADICMQNMEVATHVADLHSHMHKEHAAHYGYYHVDPNFMDVAEAEEHGLLPGLKAKTNMKDAPLVGENTHDGLIESDVCKKTLTFVLETRDAGLGNTLLMLWTAYGLAKKEGREFFVDDSRWAYGKYTKFFMQPPIPQCRPPPRHEMLPCPRHARHLLVSGATASYVFGGAFNDQFEDAKKMEVNRLKPIFQLARQGYESLFHLGNEDEAYLMNRVADIRAKTVVGTGENLNGIVIGVHVRHGDRRPFEFQYKDSYVPLDRYSDRAHDLIHATFNNSDYDVAQNTDAEAQSLILVASDDPDVYTSEEFSSAMPAQEVIRLAAKEHIKTGDQPAGKTGMRNFIDSPVGWEGGFFAPMFWSLGKPNSVPATAAETPDIKLPPTSEALRLRELVGRAYLLDLAVLGQSTDAIVCTVSSMGCRLLAVMMGWEKAIERKGFVNIDGDFQWRGIPW</sequence>
<accession>A0A9N9PG27</accession>
<dbReference type="EMBL" id="CAJVRL010000041">
    <property type="protein sequence ID" value="CAG8951169.1"/>
    <property type="molecule type" value="Genomic_DNA"/>
</dbReference>
<reference evidence="2" key="1">
    <citation type="submission" date="2021-07" db="EMBL/GenBank/DDBJ databases">
        <authorList>
            <person name="Durling M."/>
        </authorList>
    </citation>
    <scope>NUCLEOTIDE SEQUENCE</scope>
</reference>
<comment type="caution">
    <text evidence="2">The sequence shown here is derived from an EMBL/GenBank/DDBJ whole genome shotgun (WGS) entry which is preliminary data.</text>
</comment>
<gene>
    <name evidence="2" type="ORF">HYFRA_00007915</name>
</gene>
<feature type="compositionally biased region" description="Polar residues" evidence="1">
    <location>
        <begin position="33"/>
        <end position="53"/>
    </location>
</feature>
<evidence type="ECO:0000256" key="1">
    <source>
        <dbReference type="SAM" id="MobiDB-lite"/>
    </source>
</evidence>
<dbReference type="OrthoDB" id="2392789at2759"/>
<keyword evidence="3" id="KW-1185">Reference proteome</keyword>
<evidence type="ECO:0000313" key="3">
    <source>
        <dbReference type="Proteomes" id="UP000696280"/>
    </source>
</evidence>
<dbReference type="GO" id="GO:0006487">
    <property type="term" value="P:protein N-linked glycosylation"/>
    <property type="evidence" value="ECO:0007669"/>
    <property type="project" value="TreeGrafter"/>
</dbReference>
<dbReference type="AlphaFoldDB" id="A0A9N9PG27"/>
<proteinExistence type="predicted"/>
<dbReference type="Gene3D" id="3.40.50.11350">
    <property type="match status" value="1"/>
</dbReference>